<evidence type="ECO:0000313" key="2">
    <source>
        <dbReference type="EMBL" id="KAL1198528.1"/>
    </source>
</evidence>
<dbReference type="AlphaFoldDB" id="A0ABD0ZVA1"/>
<organism evidence="2 3">
    <name type="scientific">Cardamine amara subsp. amara</name>
    <dbReference type="NCBI Taxonomy" id="228776"/>
    <lineage>
        <taxon>Eukaryota</taxon>
        <taxon>Viridiplantae</taxon>
        <taxon>Streptophyta</taxon>
        <taxon>Embryophyta</taxon>
        <taxon>Tracheophyta</taxon>
        <taxon>Spermatophyta</taxon>
        <taxon>Magnoliopsida</taxon>
        <taxon>eudicotyledons</taxon>
        <taxon>Gunneridae</taxon>
        <taxon>Pentapetalae</taxon>
        <taxon>rosids</taxon>
        <taxon>malvids</taxon>
        <taxon>Brassicales</taxon>
        <taxon>Brassicaceae</taxon>
        <taxon>Cardamineae</taxon>
        <taxon>Cardamine</taxon>
    </lineage>
</organism>
<evidence type="ECO:0000259" key="1">
    <source>
        <dbReference type="Pfam" id="PF07727"/>
    </source>
</evidence>
<dbReference type="InterPro" id="IPR043502">
    <property type="entry name" value="DNA/RNA_pol_sf"/>
</dbReference>
<dbReference type="Pfam" id="PF07727">
    <property type="entry name" value="RVT_2"/>
    <property type="match status" value="1"/>
</dbReference>
<dbReference type="Proteomes" id="UP001558713">
    <property type="component" value="Unassembled WGS sequence"/>
</dbReference>
<reference evidence="2 3" key="1">
    <citation type="submission" date="2024-04" db="EMBL/GenBank/DDBJ databases">
        <title>Genome assembly C_amara_ONT_v2.</title>
        <authorList>
            <person name="Yant L."/>
            <person name="Moore C."/>
            <person name="Slenker M."/>
        </authorList>
    </citation>
    <scope>NUCLEOTIDE SEQUENCE [LARGE SCALE GENOMIC DNA]</scope>
    <source>
        <tissue evidence="2">Leaf</tissue>
    </source>
</reference>
<dbReference type="EMBL" id="JBANAX010000663">
    <property type="protein sequence ID" value="KAL1198528.1"/>
    <property type="molecule type" value="Genomic_DNA"/>
</dbReference>
<keyword evidence="3" id="KW-1185">Reference proteome</keyword>
<gene>
    <name evidence="2" type="ORF">V5N11_021606</name>
</gene>
<proteinExistence type="predicted"/>
<dbReference type="SUPFAM" id="SSF56672">
    <property type="entry name" value="DNA/RNA polymerases"/>
    <property type="match status" value="1"/>
</dbReference>
<protein>
    <submittedName>
        <fullName evidence="2">Mitochondrial protein</fullName>
    </submittedName>
</protein>
<dbReference type="InterPro" id="IPR013103">
    <property type="entry name" value="RVT_2"/>
</dbReference>
<name>A0ABD0ZVA1_CARAN</name>
<accession>A0ABD0ZVA1</accession>
<feature type="domain" description="Reverse transcriptase Ty1/copia-type" evidence="1">
    <location>
        <begin position="2"/>
        <end position="84"/>
    </location>
</feature>
<comment type="caution">
    <text evidence="2">The sequence shown here is derived from an EMBL/GenBank/DDBJ whole genome shotgun (WGS) entry which is preliminary data.</text>
</comment>
<evidence type="ECO:0000313" key="3">
    <source>
        <dbReference type="Proteomes" id="UP001558713"/>
    </source>
</evidence>
<sequence>MKFKKCSKESSVYRKEGGNLLIITVYVDDLFVIGNTLEIIKEFKTGMSSKFEMSDLGKVTYYLGIEVNQSNEGIEMKQEAYAQRRSLCPRHP</sequence>